<evidence type="ECO:0000256" key="2">
    <source>
        <dbReference type="SAM" id="MobiDB-lite"/>
    </source>
</evidence>
<feature type="coiled-coil region" evidence="1">
    <location>
        <begin position="67"/>
        <end position="129"/>
    </location>
</feature>
<evidence type="ECO:0000313" key="4">
    <source>
        <dbReference type="Proteomes" id="UP000187209"/>
    </source>
</evidence>
<feature type="compositionally biased region" description="Polar residues" evidence="2">
    <location>
        <begin position="276"/>
        <end position="286"/>
    </location>
</feature>
<sequence>MRGINLRLPFIDSNFEKPSIRTDLIVEQTLSSILSEQDSNQKNYNFLRSFSSIGQEPQEKRVSYDQYQKLEEELKEKNLIIKELQNSSNELKKLIKQLQEEKDEIVNVNIKLTKELEATIEKYEKLSLRLQGSPKSVGVGDNRNRDIVKYACFIMQKCRSMPEVRVYFDDRLQKGDLTEMVSSQKDLALLVSLQVISDIIVHSISGMNGLNGLNGVNSVNSVNGVNVKSPNKGIIQENESLLHSISEHNMRMARLNKEIARNSNMPEVLQRKEPNSKNSTPLMVDL</sequence>
<keyword evidence="4" id="KW-1185">Reference proteome</keyword>
<evidence type="ECO:0000256" key="1">
    <source>
        <dbReference type="SAM" id="Coils"/>
    </source>
</evidence>
<feature type="region of interest" description="Disordered" evidence="2">
    <location>
        <begin position="262"/>
        <end position="286"/>
    </location>
</feature>
<comment type="caution">
    <text evidence="3">The sequence shown here is derived from an EMBL/GenBank/DDBJ whole genome shotgun (WGS) entry which is preliminary data.</text>
</comment>
<dbReference type="EMBL" id="MPUH01001488">
    <property type="protein sequence ID" value="OMJ67494.1"/>
    <property type="molecule type" value="Genomic_DNA"/>
</dbReference>
<proteinExistence type="predicted"/>
<organism evidence="3 4">
    <name type="scientific">Stentor coeruleus</name>
    <dbReference type="NCBI Taxonomy" id="5963"/>
    <lineage>
        <taxon>Eukaryota</taxon>
        <taxon>Sar</taxon>
        <taxon>Alveolata</taxon>
        <taxon>Ciliophora</taxon>
        <taxon>Postciliodesmatophora</taxon>
        <taxon>Heterotrichea</taxon>
        <taxon>Heterotrichida</taxon>
        <taxon>Stentoridae</taxon>
        <taxon>Stentor</taxon>
    </lineage>
</organism>
<evidence type="ECO:0000313" key="3">
    <source>
        <dbReference type="EMBL" id="OMJ67494.1"/>
    </source>
</evidence>
<dbReference type="AlphaFoldDB" id="A0A1R2ASJ7"/>
<keyword evidence="1" id="KW-0175">Coiled coil</keyword>
<dbReference type="Proteomes" id="UP000187209">
    <property type="component" value="Unassembled WGS sequence"/>
</dbReference>
<protein>
    <submittedName>
        <fullName evidence="3">Uncharacterized protein</fullName>
    </submittedName>
</protein>
<gene>
    <name evidence="3" type="ORF">SteCoe_35333</name>
</gene>
<reference evidence="3 4" key="1">
    <citation type="submission" date="2016-11" db="EMBL/GenBank/DDBJ databases">
        <title>The macronuclear genome of Stentor coeruleus: a giant cell with tiny introns.</title>
        <authorList>
            <person name="Slabodnick M."/>
            <person name="Ruby J.G."/>
            <person name="Reiff S.B."/>
            <person name="Swart E.C."/>
            <person name="Gosai S."/>
            <person name="Prabakaran S."/>
            <person name="Witkowska E."/>
            <person name="Larue G.E."/>
            <person name="Fisher S."/>
            <person name="Freeman R.M."/>
            <person name="Gunawardena J."/>
            <person name="Chu W."/>
            <person name="Stover N.A."/>
            <person name="Gregory B.D."/>
            <person name="Nowacki M."/>
            <person name="Derisi J."/>
            <person name="Roy S.W."/>
            <person name="Marshall W.F."/>
            <person name="Sood P."/>
        </authorList>
    </citation>
    <scope>NUCLEOTIDE SEQUENCE [LARGE SCALE GENOMIC DNA]</scope>
    <source>
        <strain evidence="3">WM001</strain>
    </source>
</reference>
<accession>A0A1R2ASJ7</accession>
<name>A0A1R2ASJ7_9CILI</name>